<reference evidence="2 3" key="1">
    <citation type="journal article" date="2019" name="Int. J. Syst. Evol. Microbiol.">
        <title>The Global Catalogue of Microorganisms (GCM) 10K type strain sequencing project: providing services to taxonomists for standard genome sequencing and annotation.</title>
        <authorList>
            <consortium name="The Broad Institute Genomics Platform"/>
            <consortium name="The Broad Institute Genome Sequencing Center for Infectious Disease"/>
            <person name="Wu L."/>
            <person name="Ma J."/>
        </authorList>
    </citation>
    <scope>NUCLEOTIDE SEQUENCE [LARGE SCALE GENOMIC DNA]</scope>
    <source>
        <strain evidence="2 3">JCM 8542</strain>
    </source>
</reference>
<evidence type="ECO:0000259" key="1">
    <source>
        <dbReference type="Pfam" id="PF13480"/>
    </source>
</evidence>
<dbReference type="InterPro" id="IPR016181">
    <property type="entry name" value="Acyl_CoA_acyltransferase"/>
</dbReference>
<dbReference type="Proteomes" id="UP001500399">
    <property type="component" value="Unassembled WGS sequence"/>
</dbReference>
<accession>A0ABN0SWF0</accession>
<evidence type="ECO:0000313" key="2">
    <source>
        <dbReference type="EMBL" id="GAA0203630.1"/>
    </source>
</evidence>
<dbReference type="Pfam" id="PF13480">
    <property type="entry name" value="Acetyltransf_6"/>
    <property type="match status" value="1"/>
</dbReference>
<dbReference type="EMBL" id="BAAACR010000002">
    <property type="protein sequence ID" value="GAA0203630.1"/>
    <property type="molecule type" value="Genomic_DNA"/>
</dbReference>
<feature type="domain" description="BioF2-like acetyltransferase" evidence="1">
    <location>
        <begin position="177"/>
        <end position="315"/>
    </location>
</feature>
<sequence length="373" mass="43136">MLSFEVYNDFEHPAVRETYAILEREGEHLLNTSYIWTKTWWDVFRDHTVFGYDKQIYLIRVLRESVPCAMLALMRYKKVVRKSMGLVSYTTLGICGDVWGATFEGILGDLSVEETQELMNFVRRSISYDQLIFSHIPAASPLMQVIPNQILLSACPTISLVDYDDYDQFLHKIYSKKLQRNIRARKRHAINDGRELTFQSKCFSDVDFCTLKSLSISKLASGKHSIYLDSTKERFIKCLLKYHLGNVVVVKCGEEPVAYRLNFFVGKKKYCVDASYNREFSKYGVGIMSLDASLRDTFELGQTCHCEGTGVDTYKLECLKTVIPIYVLSEPGNTWKGRLLFPIKLHRMRKQENAFKNELLMLKEKYSLTILDA</sequence>
<evidence type="ECO:0000313" key="3">
    <source>
        <dbReference type="Proteomes" id="UP001500399"/>
    </source>
</evidence>
<gene>
    <name evidence="2" type="ORF">GCM10008919_03620</name>
</gene>
<organism evidence="2 3">
    <name type="scientific">Selenomonas dianae</name>
    <dbReference type="NCBI Taxonomy" id="135079"/>
    <lineage>
        <taxon>Bacteria</taxon>
        <taxon>Bacillati</taxon>
        <taxon>Bacillota</taxon>
        <taxon>Negativicutes</taxon>
        <taxon>Selenomonadales</taxon>
        <taxon>Selenomonadaceae</taxon>
        <taxon>Selenomonas</taxon>
    </lineage>
</organism>
<keyword evidence="3" id="KW-1185">Reference proteome</keyword>
<proteinExistence type="predicted"/>
<dbReference type="SUPFAM" id="SSF55729">
    <property type="entry name" value="Acyl-CoA N-acyltransferases (Nat)"/>
    <property type="match status" value="1"/>
</dbReference>
<protein>
    <recommendedName>
        <fullName evidence="1">BioF2-like acetyltransferase domain-containing protein</fullName>
    </recommendedName>
</protein>
<name>A0ABN0SWF0_9FIRM</name>
<dbReference type="InterPro" id="IPR038740">
    <property type="entry name" value="BioF2-like_GNAT_dom"/>
</dbReference>
<comment type="caution">
    <text evidence="2">The sequence shown here is derived from an EMBL/GenBank/DDBJ whole genome shotgun (WGS) entry which is preliminary data.</text>
</comment>